<sequence>MEIRRAGTVAELAAAEHLFDNPVRPEWAERFLTAPGHHLFLAYEDGEAGEDGEHAPGAPVGFVSGVETVHPDKGTEMFLYELGVAEPFRRRGIGRALVLRLADLGRQLGCYGMWVGIDAGNDVALAAYRSAGGKDDGSCSVVTWDLT</sequence>
<dbReference type="Proteomes" id="UP000641386">
    <property type="component" value="Unassembled WGS sequence"/>
</dbReference>
<reference evidence="2" key="2">
    <citation type="submission" date="2020-09" db="EMBL/GenBank/DDBJ databases">
        <authorList>
            <person name="Sun Q."/>
            <person name="Ohkuma M."/>
        </authorList>
    </citation>
    <scope>NUCLEOTIDE SEQUENCE</scope>
    <source>
        <strain evidence="2">JCM 3302</strain>
    </source>
</reference>
<dbReference type="GO" id="GO:0016747">
    <property type="term" value="F:acyltransferase activity, transferring groups other than amino-acyl groups"/>
    <property type="evidence" value="ECO:0007669"/>
    <property type="project" value="InterPro"/>
</dbReference>
<evidence type="ECO:0000313" key="2">
    <source>
        <dbReference type="EMBL" id="GHE96933.1"/>
    </source>
</evidence>
<dbReference type="InterPro" id="IPR016181">
    <property type="entry name" value="Acyl_CoA_acyltransferase"/>
</dbReference>
<dbReference type="Gene3D" id="3.40.630.30">
    <property type="match status" value="1"/>
</dbReference>
<organism evidence="2 3">
    <name type="scientific">Streptomyces spiralis</name>
    <dbReference type="NCBI Taxonomy" id="66376"/>
    <lineage>
        <taxon>Bacteria</taxon>
        <taxon>Bacillati</taxon>
        <taxon>Actinomycetota</taxon>
        <taxon>Actinomycetes</taxon>
        <taxon>Kitasatosporales</taxon>
        <taxon>Streptomycetaceae</taxon>
        <taxon>Streptomyces</taxon>
    </lineage>
</organism>
<feature type="domain" description="N-acetyltransferase" evidence="1">
    <location>
        <begin position="1"/>
        <end position="147"/>
    </location>
</feature>
<proteinExistence type="predicted"/>
<dbReference type="InterPro" id="IPR000182">
    <property type="entry name" value="GNAT_dom"/>
</dbReference>
<keyword evidence="3" id="KW-1185">Reference proteome</keyword>
<dbReference type="Pfam" id="PF00583">
    <property type="entry name" value="Acetyltransf_1"/>
    <property type="match status" value="1"/>
</dbReference>
<dbReference type="SUPFAM" id="SSF55729">
    <property type="entry name" value="Acyl-CoA N-acyltransferases (Nat)"/>
    <property type="match status" value="1"/>
</dbReference>
<name>A0A919ACH8_9ACTN</name>
<reference evidence="2" key="1">
    <citation type="journal article" date="2014" name="Int. J. Syst. Evol. Microbiol.">
        <title>Complete genome sequence of Corynebacterium casei LMG S-19264T (=DSM 44701T), isolated from a smear-ripened cheese.</title>
        <authorList>
            <consortium name="US DOE Joint Genome Institute (JGI-PGF)"/>
            <person name="Walter F."/>
            <person name="Albersmeier A."/>
            <person name="Kalinowski J."/>
            <person name="Ruckert C."/>
        </authorList>
    </citation>
    <scope>NUCLEOTIDE SEQUENCE</scope>
    <source>
        <strain evidence="2">JCM 3302</strain>
    </source>
</reference>
<evidence type="ECO:0000313" key="3">
    <source>
        <dbReference type="Proteomes" id="UP000641386"/>
    </source>
</evidence>
<protein>
    <submittedName>
        <fullName evidence="2">N-acetyltransferase</fullName>
    </submittedName>
</protein>
<dbReference type="AlphaFoldDB" id="A0A919ACH8"/>
<dbReference type="RefSeq" id="WP_189905437.1">
    <property type="nucleotide sequence ID" value="NZ_BNBC01000035.1"/>
</dbReference>
<accession>A0A919ACH8</accession>
<gene>
    <name evidence="2" type="ORF">GCM10014715_61530</name>
</gene>
<comment type="caution">
    <text evidence="2">The sequence shown here is derived from an EMBL/GenBank/DDBJ whole genome shotgun (WGS) entry which is preliminary data.</text>
</comment>
<dbReference type="PROSITE" id="PS51186">
    <property type="entry name" value="GNAT"/>
    <property type="match status" value="1"/>
</dbReference>
<dbReference type="EMBL" id="BNBC01000035">
    <property type="protein sequence ID" value="GHE96933.1"/>
    <property type="molecule type" value="Genomic_DNA"/>
</dbReference>
<dbReference type="CDD" id="cd04301">
    <property type="entry name" value="NAT_SF"/>
    <property type="match status" value="1"/>
</dbReference>
<evidence type="ECO:0000259" key="1">
    <source>
        <dbReference type="PROSITE" id="PS51186"/>
    </source>
</evidence>